<evidence type="ECO:0000313" key="3">
    <source>
        <dbReference type="Proteomes" id="UP001208689"/>
    </source>
</evidence>
<evidence type="ECO:0000256" key="1">
    <source>
        <dbReference type="SAM" id="MobiDB-lite"/>
    </source>
</evidence>
<name>A0ABY6HPJ6_9ARCH</name>
<dbReference type="Proteomes" id="UP001208689">
    <property type="component" value="Chromosome"/>
</dbReference>
<keyword evidence="3" id="KW-1185">Reference proteome</keyword>
<reference evidence="2" key="1">
    <citation type="submission" date="2022-09" db="EMBL/GenBank/DDBJ databases">
        <title>Actin cytoskeleton and complex cell architecture in an #Asgard archaeon.</title>
        <authorList>
            <person name="Ponce Toledo R.I."/>
            <person name="Schleper C."/>
            <person name="Rodrigues Oliveira T."/>
            <person name="Wollweber F."/>
            <person name="Xu J."/>
            <person name="Rittmann S."/>
            <person name="Klingl A."/>
            <person name="Pilhofer M."/>
        </authorList>
    </citation>
    <scope>NUCLEOTIDE SEQUENCE</scope>
    <source>
        <strain evidence="2">B-35</strain>
    </source>
</reference>
<proteinExistence type="predicted"/>
<evidence type="ECO:0000313" key="2">
    <source>
        <dbReference type="EMBL" id="UYP45443.1"/>
    </source>
</evidence>
<feature type="region of interest" description="Disordered" evidence="1">
    <location>
        <begin position="49"/>
        <end position="79"/>
    </location>
</feature>
<accession>A0ABY6HPJ6</accession>
<dbReference type="EMBL" id="CP104013">
    <property type="protein sequence ID" value="UYP45443.1"/>
    <property type="molecule type" value="Genomic_DNA"/>
</dbReference>
<gene>
    <name evidence="2" type="ORF">NEF87_001728</name>
</gene>
<protein>
    <submittedName>
        <fullName evidence="2">Uncharacterized protein</fullName>
    </submittedName>
</protein>
<organism evidence="2 3">
    <name type="scientific">Candidatus Lokiarchaeum ossiferum</name>
    <dbReference type="NCBI Taxonomy" id="2951803"/>
    <lineage>
        <taxon>Archaea</taxon>
        <taxon>Promethearchaeati</taxon>
        <taxon>Promethearchaeota</taxon>
        <taxon>Promethearchaeia</taxon>
        <taxon>Promethearchaeales</taxon>
        <taxon>Promethearchaeaceae</taxon>
        <taxon>Candidatus Lokiarchaeum</taxon>
    </lineage>
</organism>
<sequence length="79" mass="9370">MKNQDEIRKNQTRFSLKSTSLFKNNEIRIESSHQSDKDQDQINTEIDEAIQNQDRKSLRSLSNELTKQALKKMRSFNKN</sequence>
<feature type="compositionally biased region" description="Basic residues" evidence="1">
    <location>
        <begin position="69"/>
        <end position="79"/>
    </location>
</feature>